<organism evidence="1 2">
    <name type="scientific">Candidatus Methylomirabilis lanthanidiphila</name>
    <dbReference type="NCBI Taxonomy" id="2211376"/>
    <lineage>
        <taxon>Bacteria</taxon>
        <taxon>Candidatus Methylomirabilota</taxon>
        <taxon>Candidatus Methylomirabilia</taxon>
        <taxon>Candidatus Methylomirabilales</taxon>
        <taxon>Candidatus Methylomirabilaceae</taxon>
        <taxon>Candidatus Methylomirabilis</taxon>
    </lineage>
</organism>
<name>A0A564ZLC9_9BACT</name>
<evidence type="ECO:0000313" key="2">
    <source>
        <dbReference type="Proteomes" id="UP000334340"/>
    </source>
</evidence>
<proteinExistence type="predicted"/>
<dbReference type="AlphaFoldDB" id="A0A564ZLC9"/>
<dbReference type="Proteomes" id="UP000334340">
    <property type="component" value="Unassembled WGS sequence"/>
</dbReference>
<dbReference type="EMBL" id="CABIKM010000037">
    <property type="protein sequence ID" value="VUZ85906.1"/>
    <property type="molecule type" value="Genomic_DNA"/>
</dbReference>
<protein>
    <submittedName>
        <fullName evidence="1">Uncharacterized protein</fullName>
    </submittedName>
</protein>
<evidence type="ECO:0000313" key="1">
    <source>
        <dbReference type="EMBL" id="VUZ85906.1"/>
    </source>
</evidence>
<accession>A0A564ZLC9</accession>
<sequence>MSWLSNHSLLPSAALFGWTVEAAAERLRYPHNDLLGGLTG</sequence>
<gene>
    <name evidence="1" type="ORF">MELA_02293</name>
</gene>
<keyword evidence="2" id="KW-1185">Reference proteome</keyword>
<reference evidence="1 2" key="1">
    <citation type="submission" date="2019-07" db="EMBL/GenBank/DDBJ databases">
        <authorList>
            <person name="Cremers G."/>
        </authorList>
    </citation>
    <scope>NUCLEOTIDE SEQUENCE [LARGE SCALE GENOMIC DNA]</scope>
</reference>